<organism evidence="6 7">
    <name type="scientific">Mya arenaria</name>
    <name type="common">Soft-shell clam</name>
    <dbReference type="NCBI Taxonomy" id="6604"/>
    <lineage>
        <taxon>Eukaryota</taxon>
        <taxon>Metazoa</taxon>
        <taxon>Spiralia</taxon>
        <taxon>Lophotrochozoa</taxon>
        <taxon>Mollusca</taxon>
        <taxon>Bivalvia</taxon>
        <taxon>Autobranchia</taxon>
        <taxon>Heteroconchia</taxon>
        <taxon>Euheterodonta</taxon>
        <taxon>Imparidentia</taxon>
        <taxon>Neoheterodontei</taxon>
        <taxon>Myida</taxon>
        <taxon>Myoidea</taxon>
        <taxon>Myidae</taxon>
        <taxon>Mya</taxon>
    </lineage>
</organism>
<evidence type="ECO:0000256" key="2">
    <source>
        <dbReference type="ARBA" id="ARBA00022525"/>
    </source>
</evidence>
<reference evidence="6" key="1">
    <citation type="submission" date="2022-11" db="EMBL/GenBank/DDBJ databases">
        <title>Centuries of genome instability and evolution in soft-shell clam transmissible cancer (bioRxiv).</title>
        <authorList>
            <person name="Hart S.F.M."/>
            <person name="Yonemitsu M.A."/>
            <person name="Giersch R.M."/>
            <person name="Beal B.F."/>
            <person name="Arriagada G."/>
            <person name="Davis B.W."/>
            <person name="Ostrander E.A."/>
            <person name="Goff S.P."/>
            <person name="Metzger M.J."/>
        </authorList>
    </citation>
    <scope>NUCLEOTIDE SEQUENCE</scope>
    <source>
        <strain evidence="6">MELC-2E11</strain>
        <tissue evidence="6">Siphon/mantle</tissue>
    </source>
</reference>
<dbReference type="Proteomes" id="UP001164746">
    <property type="component" value="Chromosome 16"/>
</dbReference>
<dbReference type="InterPro" id="IPR036383">
    <property type="entry name" value="TSP1_rpt_sf"/>
</dbReference>
<dbReference type="PANTHER" id="PTHR22906">
    <property type="entry name" value="PROPERDIN"/>
    <property type="match status" value="1"/>
</dbReference>
<evidence type="ECO:0000256" key="1">
    <source>
        <dbReference type="ARBA" id="ARBA00004613"/>
    </source>
</evidence>
<keyword evidence="4" id="KW-0677">Repeat</keyword>
<keyword evidence="5" id="KW-1015">Disulfide bond</keyword>
<comment type="subcellular location">
    <subcellularLocation>
        <location evidence="1">Secreted</location>
    </subcellularLocation>
</comment>
<dbReference type="PANTHER" id="PTHR22906:SF43">
    <property type="entry name" value="PROPERDIN"/>
    <property type="match status" value="1"/>
</dbReference>
<protein>
    <submittedName>
        <fullName evidence="6">MLP-like protein</fullName>
    </submittedName>
</protein>
<proteinExistence type="predicted"/>
<gene>
    <name evidence="6" type="ORF">MAR_003358</name>
</gene>
<feature type="non-terminal residue" evidence="6">
    <location>
        <position position="162"/>
    </location>
</feature>
<dbReference type="PRINTS" id="PR01705">
    <property type="entry name" value="TSP1REPEAT"/>
</dbReference>
<evidence type="ECO:0000256" key="4">
    <source>
        <dbReference type="ARBA" id="ARBA00022737"/>
    </source>
</evidence>
<keyword evidence="7" id="KW-1185">Reference proteome</keyword>
<sequence>MTLRLDGNWADWSIWSGCDVTCGSGTQSRDRTCTNPAPEHGGLDCIGSNTETKACIMIPCPSCITLYYSSRRLEPLVTMGIMFSHVRCWIQRRDRSCSNPYPALNGDQCFGESRDDRICQETACARLITRQRYCNNPPPSLLGNDCPGKGEVYTLCNTHTCT</sequence>
<dbReference type="EMBL" id="CP111027">
    <property type="protein sequence ID" value="WAR29790.1"/>
    <property type="molecule type" value="Genomic_DNA"/>
</dbReference>
<dbReference type="Gene3D" id="2.20.100.10">
    <property type="entry name" value="Thrombospondin type-1 (TSP1) repeat"/>
    <property type="match status" value="3"/>
</dbReference>
<evidence type="ECO:0000313" key="7">
    <source>
        <dbReference type="Proteomes" id="UP001164746"/>
    </source>
</evidence>
<evidence type="ECO:0000256" key="5">
    <source>
        <dbReference type="ARBA" id="ARBA00023157"/>
    </source>
</evidence>
<dbReference type="InterPro" id="IPR052065">
    <property type="entry name" value="Compl_asym_regulator"/>
</dbReference>
<dbReference type="InterPro" id="IPR000884">
    <property type="entry name" value="TSP1_rpt"/>
</dbReference>
<accession>A0ABY7G6L7</accession>
<dbReference type="Pfam" id="PF00090">
    <property type="entry name" value="TSP_1"/>
    <property type="match status" value="2"/>
</dbReference>
<keyword evidence="2" id="KW-0964">Secreted</keyword>
<name>A0ABY7G6L7_MYAAR</name>
<evidence type="ECO:0000313" key="6">
    <source>
        <dbReference type="EMBL" id="WAR29790.1"/>
    </source>
</evidence>
<dbReference type="SUPFAM" id="SSF82895">
    <property type="entry name" value="TSP-1 type 1 repeat"/>
    <property type="match status" value="1"/>
</dbReference>
<keyword evidence="3" id="KW-0732">Signal</keyword>
<dbReference type="SMART" id="SM00209">
    <property type="entry name" value="TSP1"/>
    <property type="match status" value="1"/>
</dbReference>
<evidence type="ECO:0000256" key="3">
    <source>
        <dbReference type="ARBA" id="ARBA00022729"/>
    </source>
</evidence>